<name>A0A7D9HJW2_PARCT</name>
<feature type="non-terminal residue" evidence="1">
    <location>
        <position position="1"/>
    </location>
</feature>
<accession>A0A7D9HJW2</accession>
<dbReference type="AlphaFoldDB" id="A0A7D9HJW2"/>
<comment type="caution">
    <text evidence="1">The sequence shown here is derived from an EMBL/GenBank/DDBJ whole genome shotgun (WGS) entry which is preliminary data.</text>
</comment>
<organism evidence="1 2">
    <name type="scientific">Paramuricea clavata</name>
    <name type="common">Red gorgonian</name>
    <name type="synonym">Violescent sea-whip</name>
    <dbReference type="NCBI Taxonomy" id="317549"/>
    <lineage>
        <taxon>Eukaryota</taxon>
        <taxon>Metazoa</taxon>
        <taxon>Cnidaria</taxon>
        <taxon>Anthozoa</taxon>
        <taxon>Octocorallia</taxon>
        <taxon>Malacalcyonacea</taxon>
        <taxon>Plexauridae</taxon>
        <taxon>Paramuricea</taxon>
    </lineage>
</organism>
<sequence>GVQDRFLDDGRKLTTKIVKSHSKCFVECSLDCRCMSFSVCENSCQLNAGSRTLVTNSMRRKAGCSYYDFPPFE</sequence>
<protein>
    <submittedName>
        <fullName evidence="1">Uncharacterized protein</fullName>
    </submittedName>
</protein>
<dbReference type="SUPFAM" id="SSF57414">
    <property type="entry name" value="Hairpin loop containing domain-like"/>
    <property type="match status" value="1"/>
</dbReference>
<gene>
    <name evidence="1" type="ORF">PACLA_8A017949</name>
</gene>
<dbReference type="Proteomes" id="UP001152795">
    <property type="component" value="Unassembled WGS sequence"/>
</dbReference>
<evidence type="ECO:0000313" key="1">
    <source>
        <dbReference type="EMBL" id="CAB3986877.1"/>
    </source>
</evidence>
<dbReference type="EMBL" id="CACRXK020001085">
    <property type="protein sequence ID" value="CAB3986877.1"/>
    <property type="molecule type" value="Genomic_DNA"/>
</dbReference>
<keyword evidence="2" id="KW-1185">Reference proteome</keyword>
<proteinExistence type="predicted"/>
<evidence type="ECO:0000313" key="2">
    <source>
        <dbReference type="Proteomes" id="UP001152795"/>
    </source>
</evidence>
<feature type="non-terminal residue" evidence="1">
    <location>
        <position position="73"/>
    </location>
</feature>
<reference evidence="1" key="1">
    <citation type="submission" date="2020-04" db="EMBL/GenBank/DDBJ databases">
        <authorList>
            <person name="Alioto T."/>
            <person name="Alioto T."/>
            <person name="Gomez Garrido J."/>
        </authorList>
    </citation>
    <scope>NUCLEOTIDE SEQUENCE</scope>
    <source>
        <strain evidence="1">A484AB</strain>
    </source>
</reference>